<keyword evidence="3 5" id="KW-1133">Transmembrane helix</keyword>
<dbReference type="InterPro" id="IPR004752">
    <property type="entry name" value="AmpG_permease/AT-1"/>
</dbReference>
<keyword evidence="4 5" id="KW-0472">Membrane</keyword>
<evidence type="ECO:0000256" key="4">
    <source>
        <dbReference type="ARBA" id="ARBA00023136"/>
    </source>
</evidence>
<keyword evidence="2 5" id="KW-0812">Transmembrane</keyword>
<proteinExistence type="predicted"/>
<evidence type="ECO:0000256" key="3">
    <source>
        <dbReference type="ARBA" id="ARBA00022989"/>
    </source>
</evidence>
<sequence length="238" mass="27013">MPKVKFDSDDKGKGGSLSVWDWNGEGKNIALLFFLYLLQGIPLGLAASIPLLLQNRQVSYKEQAEFSFVYWPFSLKLLWAPVVDSLYSSGMGRRKTWLVPVQYTLGLSMLFLSTRAGTYLDDNGSPNIKMLTLVFFVLNFLAATQDIAVDGWALTMLHRLMFGLVYAGLVYITPSFQGEDGQFPFYYYLLVLVIYAFHQITVYSMFVAIMAFFAKVSCGESLRILKNLWESLRILKNP</sequence>
<dbReference type="Pfam" id="PF13000">
    <property type="entry name" value="Acatn"/>
    <property type="match status" value="1"/>
</dbReference>
<dbReference type="AlphaFoldDB" id="A0A9N6ZEY1"/>
<dbReference type="GO" id="GO:0035348">
    <property type="term" value="P:acetyl-CoA transmembrane transport"/>
    <property type="evidence" value="ECO:0007669"/>
    <property type="project" value="InterPro"/>
</dbReference>
<dbReference type="PANTHER" id="PTHR12778:SF9">
    <property type="entry name" value="ACETYL-COENZYME A TRANSPORTER 1"/>
    <property type="match status" value="1"/>
</dbReference>
<evidence type="ECO:0000313" key="6">
    <source>
        <dbReference type="EMBL" id="CAG4642450.1"/>
    </source>
</evidence>
<organism evidence="6">
    <name type="scientific">Evadne anonyx</name>
    <dbReference type="NCBI Taxonomy" id="141404"/>
    <lineage>
        <taxon>Eukaryota</taxon>
        <taxon>Metazoa</taxon>
        <taxon>Ecdysozoa</taxon>
        <taxon>Arthropoda</taxon>
        <taxon>Crustacea</taxon>
        <taxon>Branchiopoda</taxon>
        <taxon>Diplostraca</taxon>
        <taxon>Cladocera</taxon>
        <taxon>Onychopoda</taxon>
        <taxon>Podonidae</taxon>
        <taxon>Evadne</taxon>
    </lineage>
</organism>
<feature type="transmembrane region" description="Helical" evidence="5">
    <location>
        <begin position="29"/>
        <end position="53"/>
    </location>
</feature>
<gene>
    <name evidence="6" type="primary">EOG090X04K8</name>
</gene>
<reference evidence="6" key="1">
    <citation type="submission" date="2021-04" db="EMBL/GenBank/DDBJ databases">
        <authorList>
            <person name="Cornetti L."/>
        </authorList>
    </citation>
    <scope>NUCLEOTIDE SEQUENCE</scope>
</reference>
<comment type="subcellular location">
    <subcellularLocation>
        <location evidence="1">Membrane</location>
        <topology evidence="1">Multi-pass membrane protein</topology>
    </subcellularLocation>
</comment>
<dbReference type="GO" id="GO:0016020">
    <property type="term" value="C:membrane"/>
    <property type="evidence" value="ECO:0007669"/>
    <property type="project" value="UniProtKB-SubCell"/>
</dbReference>
<protein>
    <submittedName>
        <fullName evidence="6">EOG090X04K8</fullName>
    </submittedName>
</protein>
<evidence type="ECO:0000256" key="1">
    <source>
        <dbReference type="ARBA" id="ARBA00004141"/>
    </source>
</evidence>
<evidence type="ECO:0000256" key="5">
    <source>
        <dbReference type="SAM" id="Phobius"/>
    </source>
</evidence>
<dbReference type="GO" id="GO:0008521">
    <property type="term" value="F:acetyl-CoA transmembrane transporter activity"/>
    <property type="evidence" value="ECO:0007669"/>
    <property type="project" value="InterPro"/>
</dbReference>
<dbReference type="InterPro" id="IPR024371">
    <property type="entry name" value="AcetylCoA_trans_1-like"/>
</dbReference>
<name>A0A9N6ZEY1_9CRUS</name>
<dbReference type="EMBL" id="OC985795">
    <property type="protein sequence ID" value="CAG4642450.1"/>
    <property type="molecule type" value="Genomic_DNA"/>
</dbReference>
<accession>A0A9N6ZEY1</accession>
<evidence type="ECO:0000256" key="2">
    <source>
        <dbReference type="ARBA" id="ARBA00022692"/>
    </source>
</evidence>
<feature type="transmembrane region" description="Helical" evidence="5">
    <location>
        <begin position="128"/>
        <end position="144"/>
    </location>
</feature>
<feature type="transmembrane region" description="Helical" evidence="5">
    <location>
        <begin position="97"/>
        <end position="116"/>
    </location>
</feature>
<dbReference type="PANTHER" id="PTHR12778">
    <property type="entry name" value="SOLUTE CARRIER FAMILY 33 ACETYL-COA TRANSPORTER -RELATED"/>
    <property type="match status" value="1"/>
</dbReference>
<feature type="transmembrane region" description="Helical" evidence="5">
    <location>
        <begin position="185"/>
        <end position="213"/>
    </location>
</feature>